<protein>
    <submittedName>
        <fullName evidence="1">Uncharacterized protein</fullName>
    </submittedName>
</protein>
<accession>X1B564</accession>
<dbReference type="EMBL" id="BART01025870">
    <property type="protein sequence ID" value="GAG90864.1"/>
    <property type="molecule type" value="Genomic_DNA"/>
</dbReference>
<name>X1B564_9ZZZZ</name>
<organism evidence="1">
    <name type="scientific">marine sediment metagenome</name>
    <dbReference type="NCBI Taxonomy" id="412755"/>
    <lineage>
        <taxon>unclassified sequences</taxon>
        <taxon>metagenomes</taxon>
        <taxon>ecological metagenomes</taxon>
    </lineage>
</organism>
<comment type="caution">
    <text evidence="1">The sequence shown here is derived from an EMBL/GenBank/DDBJ whole genome shotgun (WGS) entry which is preliminary data.</text>
</comment>
<reference evidence="1" key="1">
    <citation type="journal article" date="2014" name="Front. Microbiol.">
        <title>High frequency of phylogenetically diverse reductive dehalogenase-homologous genes in deep subseafloor sedimentary metagenomes.</title>
        <authorList>
            <person name="Kawai M."/>
            <person name="Futagami T."/>
            <person name="Toyoda A."/>
            <person name="Takaki Y."/>
            <person name="Nishi S."/>
            <person name="Hori S."/>
            <person name="Arai W."/>
            <person name="Tsubouchi T."/>
            <person name="Morono Y."/>
            <person name="Uchiyama I."/>
            <person name="Ito T."/>
            <person name="Fujiyama A."/>
            <person name="Inagaki F."/>
            <person name="Takami H."/>
        </authorList>
    </citation>
    <scope>NUCLEOTIDE SEQUENCE</scope>
    <source>
        <strain evidence="1">Expedition CK06-06</strain>
    </source>
</reference>
<sequence length="203" mass="21804">MAQSDTEKGRSRWAYRPPGEAPEEIRFPKWGRVTPHGVANVNLAEYIVNRQAYRASDQFIVEPIPVRVIGRDNVDLVHVPGDVCTEPSAVAIRTATESSAVDLGTIDADTGAISLAQASIDGKLTTVNTTLGTVDDGVGWINDSVRNQRDCSNPDGTFVPDSAAYSDSAPVLIAADGKWVDYFGQLDGAALAMERFMVVMAHV</sequence>
<evidence type="ECO:0000313" key="1">
    <source>
        <dbReference type="EMBL" id="GAG90864.1"/>
    </source>
</evidence>
<gene>
    <name evidence="1" type="ORF">S01H4_46312</name>
</gene>
<proteinExistence type="predicted"/>
<dbReference type="AlphaFoldDB" id="X1B564"/>